<dbReference type="SUPFAM" id="SSF56112">
    <property type="entry name" value="Protein kinase-like (PK-like)"/>
    <property type="match status" value="1"/>
</dbReference>
<gene>
    <name evidence="4" type="ORF">N7463_004589</name>
</gene>
<dbReference type="GO" id="GO:0005524">
    <property type="term" value="F:ATP binding"/>
    <property type="evidence" value="ECO:0007669"/>
    <property type="project" value="InterPro"/>
</dbReference>
<comment type="caution">
    <text evidence="4">The sequence shown here is derived from an EMBL/GenBank/DDBJ whole genome shotgun (WGS) entry which is preliminary data.</text>
</comment>
<sequence length="120" mass="13747">MKELEVLRQFQRYPGIVHLAGIVICTNPYKTDPARERPKVVSGFLLEFWDLGSLEQILESGHISKYFNWRARMVQIGEALIHMHESHWSHLDLKPSNIVMDSNGHAAIIDIGSSCGFTWE</sequence>
<dbReference type="Proteomes" id="UP001149954">
    <property type="component" value="Unassembled WGS sequence"/>
</dbReference>
<comment type="subcellular location">
    <subcellularLocation>
        <location evidence="1">Preautophagosomal structure membrane</location>
        <topology evidence="1">Peripheral membrane protein</topology>
    </subcellularLocation>
</comment>
<dbReference type="AlphaFoldDB" id="A0A9W9Y3A3"/>
<dbReference type="InterPro" id="IPR045269">
    <property type="entry name" value="Atg1-like"/>
</dbReference>
<keyword evidence="4" id="KW-0808">Transferase</keyword>
<dbReference type="GO" id="GO:0034045">
    <property type="term" value="C:phagophore assembly site membrane"/>
    <property type="evidence" value="ECO:0007669"/>
    <property type="project" value="UniProtKB-SubCell"/>
</dbReference>
<evidence type="ECO:0000313" key="4">
    <source>
        <dbReference type="EMBL" id="KAJ5515037.1"/>
    </source>
</evidence>
<proteinExistence type="predicted"/>
<evidence type="ECO:0000256" key="1">
    <source>
        <dbReference type="ARBA" id="ARBA00004623"/>
    </source>
</evidence>
<evidence type="ECO:0000313" key="5">
    <source>
        <dbReference type="Proteomes" id="UP001149954"/>
    </source>
</evidence>
<dbReference type="Pfam" id="PF00069">
    <property type="entry name" value="Pkinase"/>
    <property type="match status" value="1"/>
</dbReference>
<keyword evidence="5" id="KW-1185">Reference proteome</keyword>
<evidence type="ECO:0000259" key="3">
    <source>
        <dbReference type="PROSITE" id="PS50011"/>
    </source>
</evidence>
<dbReference type="GO" id="GO:0004674">
    <property type="term" value="F:protein serine/threonine kinase activity"/>
    <property type="evidence" value="ECO:0007669"/>
    <property type="project" value="InterPro"/>
</dbReference>
<keyword evidence="4" id="KW-0418">Kinase</keyword>
<dbReference type="Gene3D" id="1.10.510.10">
    <property type="entry name" value="Transferase(Phosphotransferase) domain 1"/>
    <property type="match status" value="1"/>
</dbReference>
<reference evidence="4" key="1">
    <citation type="submission" date="2022-12" db="EMBL/GenBank/DDBJ databases">
        <authorList>
            <person name="Petersen C."/>
        </authorList>
    </citation>
    <scope>NUCLEOTIDE SEQUENCE</scope>
    <source>
        <strain evidence="4">IBT 29495</strain>
    </source>
</reference>
<organism evidence="4 5">
    <name type="scientific">Penicillium fimorum</name>
    <dbReference type="NCBI Taxonomy" id="1882269"/>
    <lineage>
        <taxon>Eukaryota</taxon>
        <taxon>Fungi</taxon>
        <taxon>Dikarya</taxon>
        <taxon>Ascomycota</taxon>
        <taxon>Pezizomycotina</taxon>
        <taxon>Eurotiomycetes</taxon>
        <taxon>Eurotiomycetidae</taxon>
        <taxon>Eurotiales</taxon>
        <taxon>Aspergillaceae</taxon>
        <taxon>Penicillium</taxon>
    </lineage>
</organism>
<dbReference type="EMBL" id="JAPWDS010000002">
    <property type="protein sequence ID" value="KAJ5515037.1"/>
    <property type="molecule type" value="Genomic_DNA"/>
</dbReference>
<reference evidence="4" key="2">
    <citation type="journal article" date="2023" name="IMA Fungus">
        <title>Comparative genomic study of the Penicillium genus elucidates a diverse pangenome and 15 lateral gene transfer events.</title>
        <authorList>
            <person name="Petersen C."/>
            <person name="Sorensen T."/>
            <person name="Nielsen M.R."/>
            <person name="Sondergaard T.E."/>
            <person name="Sorensen J.L."/>
            <person name="Fitzpatrick D.A."/>
            <person name="Frisvad J.C."/>
            <person name="Nielsen K.L."/>
        </authorList>
    </citation>
    <scope>NUCLEOTIDE SEQUENCE</scope>
    <source>
        <strain evidence="4">IBT 29495</strain>
    </source>
</reference>
<dbReference type="GO" id="GO:0010506">
    <property type="term" value="P:regulation of autophagy"/>
    <property type="evidence" value="ECO:0007669"/>
    <property type="project" value="InterPro"/>
</dbReference>
<feature type="domain" description="Protein kinase" evidence="3">
    <location>
        <begin position="1"/>
        <end position="120"/>
    </location>
</feature>
<dbReference type="InterPro" id="IPR000719">
    <property type="entry name" value="Prot_kinase_dom"/>
</dbReference>
<evidence type="ECO:0000256" key="2">
    <source>
        <dbReference type="ARBA" id="ARBA00030237"/>
    </source>
</evidence>
<dbReference type="PROSITE" id="PS50011">
    <property type="entry name" value="PROTEIN_KINASE_DOM"/>
    <property type="match status" value="1"/>
</dbReference>
<dbReference type="PANTHER" id="PTHR24348">
    <property type="entry name" value="SERINE/THREONINE-PROTEIN KINASE UNC-51-RELATED"/>
    <property type="match status" value="1"/>
</dbReference>
<protein>
    <recommendedName>
        <fullName evidence="2">Autophagy-related protein 1</fullName>
    </recommendedName>
</protein>
<dbReference type="InterPro" id="IPR011009">
    <property type="entry name" value="Kinase-like_dom_sf"/>
</dbReference>
<name>A0A9W9Y3A3_9EURO</name>
<dbReference type="OrthoDB" id="4062651at2759"/>
<accession>A0A9W9Y3A3</accession>